<dbReference type="EMBL" id="CM042041">
    <property type="protein sequence ID" value="KAI3713444.1"/>
    <property type="molecule type" value="Genomic_DNA"/>
</dbReference>
<organism evidence="1 2">
    <name type="scientific">Smallanthus sonchifolius</name>
    <dbReference type="NCBI Taxonomy" id="185202"/>
    <lineage>
        <taxon>Eukaryota</taxon>
        <taxon>Viridiplantae</taxon>
        <taxon>Streptophyta</taxon>
        <taxon>Embryophyta</taxon>
        <taxon>Tracheophyta</taxon>
        <taxon>Spermatophyta</taxon>
        <taxon>Magnoliopsida</taxon>
        <taxon>eudicotyledons</taxon>
        <taxon>Gunneridae</taxon>
        <taxon>Pentapetalae</taxon>
        <taxon>asterids</taxon>
        <taxon>campanulids</taxon>
        <taxon>Asterales</taxon>
        <taxon>Asteraceae</taxon>
        <taxon>Asteroideae</taxon>
        <taxon>Heliantheae alliance</taxon>
        <taxon>Millerieae</taxon>
        <taxon>Smallanthus</taxon>
    </lineage>
</organism>
<evidence type="ECO:0000313" key="1">
    <source>
        <dbReference type="EMBL" id="KAI3713444.1"/>
    </source>
</evidence>
<name>A0ACB9AT76_9ASTR</name>
<reference evidence="2" key="1">
    <citation type="journal article" date="2022" name="Mol. Ecol. Resour.">
        <title>The genomes of chicory, endive, great burdock and yacon provide insights into Asteraceae palaeo-polyploidization history and plant inulin production.</title>
        <authorList>
            <person name="Fan W."/>
            <person name="Wang S."/>
            <person name="Wang H."/>
            <person name="Wang A."/>
            <person name="Jiang F."/>
            <person name="Liu H."/>
            <person name="Zhao H."/>
            <person name="Xu D."/>
            <person name="Zhang Y."/>
        </authorList>
    </citation>
    <scope>NUCLEOTIDE SEQUENCE [LARGE SCALE GENOMIC DNA]</scope>
    <source>
        <strain evidence="2">cv. Yunnan</strain>
    </source>
</reference>
<gene>
    <name evidence="1" type="ORF">L1987_72021</name>
</gene>
<reference evidence="1 2" key="2">
    <citation type="journal article" date="2022" name="Mol. Ecol. Resour.">
        <title>The genomes of chicory, endive, great burdock and yacon provide insights into Asteraceae paleo-polyploidization history and plant inulin production.</title>
        <authorList>
            <person name="Fan W."/>
            <person name="Wang S."/>
            <person name="Wang H."/>
            <person name="Wang A."/>
            <person name="Jiang F."/>
            <person name="Liu H."/>
            <person name="Zhao H."/>
            <person name="Xu D."/>
            <person name="Zhang Y."/>
        </authorList>
    </citation>
    <scope>NUCLEOTIDE SEQUENCE [LARGE SCALE GENOMIC DNA]</scope>
    <source>
        <strain evidence="2">cv. Yunnan</strain>
        <tissue evidence="1">Leaves</tissue>
    </source>
</reference>
<dbReference type="Proteomes" id="UP001056120">
    <property type="component" value="Linkage Group LG24"/>
</dbReference>
<keyword evidence="2" id="KW-1185">Reference proteome</keyword>
<evidence type="ECO:0000313" key="2">
    <source>
        <dbReference type="Proteomes" id="UP001056120"/>
    </source>
</evidence>
<sequence>MDAVELPLPAAIVTKIMRSSGCSGGGGVSRVELLGGKSERETCSSSFLPEKDGNDNVNGSNPAFWDKMSDDDLYRKAGRLSGPHDGEAFVDRDMVSVQEAKQSQRKSGKASRSNGSSSRRSRVTHMEASMNVTGVVDVNDLPKELGSYPGKYNVTDKTQTAKPKIVVSGKRSEKKNGKIPKNKCDSFSVKAGLSSFSSAAGGNNMLGVYGSKHDICDLAKHMEEVSLNELLDGSYKSPNSIKVKEKSTEALNGSILQSVREACSILHLQKLSQTPKVPAVDATYNYNASSFLPNSSTNDDNKGDAADQSPCNKVESSCTGPTDHHENILQFPLFEPKDVLDRLTLPPHKDLDLMLLDSMKPTSTSKVHNGGSLPSFPWSHISGGHFKANPDVVKSTPGKSTCQGRWVKVGKLITFLGDTDTTTYLADFQHLTYNPSLVPLQSQQPGPTGKEKSPLISTLDREVTPSGTRTTASKNPDGHSAGVLSAAQTLCNIAAELRKQDQYRPSSWQKKSSQKSIRASKLTSDEKLEKALFTIPNTRLEKALFNIPSTRPVGPTNLSNYTKAHTSKKLKVSVNDPTKGQYHWSTSTPQSSRSSSSPSKSFKNSSMEAKHHESSSSPLKRSITIPPAKLPNKPSKLRKLVPMEWKSRGDEKGNAKY</sequence>
<accession>A0ACB9AT76</accession>
<proteinExistence type="predicted"/>
<comment type="caution">
    <text evidence="1">The sequence shown here is derived from an EMBL/GenBank/DDBJ whole genome shotgun (WGS) entry which is preliminary data.</text>
</comment>
<protein>
    <submittedName>
        <fullName evidence="1">Uncharacterized protein</fullName>
    </submittedName>
</protein>